<evidence type="ECO:0000256" key="1">
    <source>
        <dbReference type="SAM" id="MobiDB-lite"/>
    </source>
</evidence>
<sequence length="150" mass="16273">MHSFLSVALHSSTGGGMAGEERQTGTRDEQYNLISVLYHLLKGASTSEAYIRDAEEIGDPELAQFFRDWQEEQRNLAERAKNLLGARMAGVSRAGTGRKRSAQEGRRGAGSVEKQPTNASVASGGNDTTRDAVDEELLETFPASDPPGRY</sequence>
<dbReference type="OrthoDB" id="495805at2"/>
<gene>
    <name evidence="2" type="ordered locus">MXAN_4897</name>
</gene>
<proteinExistence type="predicted"/>
<protein>
    <submittedName>
        <fullName evidence="2">Uncharacterized protein</fullName>
    </submittedName>
</protein>
<accession>Q1D2R9</accession>
<feature type="compositionally biased region" description="Polar residues" evidence="1">
    <location>
        <begin position="114"/>
        <end position="127"/>
    </location>
</feature>
<dbReference type="Proteomes" id="UP000002402">
    <property type="component" value="Chromosome"/>
</dbReference>
<dbReference type="STRING" id="246197.MXAN_4897"/>
<keyword evidence="3" id="KW-1185">Reference proteome</keyword>
<dbReference type="EMBL" id="CP000113">
    <property type="protein sequence ID" value="ABF91946.1"/>
    <property type="molecule type" value="Genomic_DNA"/>
</dbReference>
<dbReference type="eggNOG" id="ENOG5033G41">
    <property type="taxonomic scope" value="Bacteria"/>
</dbReference>
<organism evidence="2 3">
    <name type="scientific">Myxococcus xanthus (strain DK1622)</name>
    <dbReference type="NCBI Taxonomy" id="246197"/>
    <lineage>
        <taxon>Bacteria</taxon>
        <taxon>Pseudomonadati</taxon>
        <taxon>Myxococcota</taxon>
        <taxon>Myxococcia</taxon>
        <taxon>Myxococcales</taxon>
        <taxon>Cystobacterineae</taxon>
        <taxon>Myxococcaceae</taxon>
        <taxon>Myxococcus</taxon>
    </lineage>
</organism>
<dbReference type="AlphaFoldDB" id="Q1D2R9"/>
<reference evidence="2 3" key="1">
    <citation type="journal article" date="2006" name="Proc. Natl. Acad. Sci. U.S.A.">
        <title>Evolution of sensory complexity recorded in a myxobacterial genome.</title>
        <authorList>
            <person name="Goldman B.S."/>
            <person name="Nierman W.C."/>
            <person name="Kaiser D."/>
            <person name="Slater S.C."/>
            <person name="Durkin A.S."/>
            <person name="Eisen J.A."/>
            <person name="Ronning C.M."/>
            <person name="Barbazuk W.B."/>
            <person name="Blanchard M."/>
            <person name="Field C."/>
            <person name="Halling C."/>
            <person name="Hinkle G."/>
            <person name="Iartchuk O."/>
            <person name="Kim H.S."/>
            <person name="Mackenzie C."/>
            <person name="Madupu R."/>
            <person name="Miller N."/>
            <person name="Shvartsbeyn A."/>
            <person name="Sullivan S.A."/>
            <person name="Vaudin M."/>
            <person name="Wiegand R."/>
            <person name="Kaplan H.B."/>
        </authorList>
    </citation>
    <scope>NUCLEOTIDE SEQUENCE [LARGE SCALE GENOMIC DNA]</scope>
    <source>
        <strain evidence="3">DK1622</strain>
    </source>
</reference>
<evidence type="ECO:0000313" key="2">
    <source>
        <dbReference type="EMBL" id="ABF91946.1"/>
    </source>
</evidence>
<dbReference type="EnsemblBacteria" id="ABF91946">
    <property type="protein sequence ID" value="ABF91946"/>
    <property type="gene ID" value="MXAN_4897"/>
</dbReference>
<dbReference type="HOGENOM" id="CLU_1738549_0_0_7"/>
<feature type="region of interest" description="Disordered" evidence="1">
    <location>
        <begin position="88"/>
        <end position="150"/>
    </location>
</feature>
<dbReference type="KEGG" id="mxa:MXAN_4897"/>
<evidence type="ECO:0000313" key="3">
    <source>
        <dbReference type="Proteomes" id="UP000002402"/>
    </source>
</evidence>
<name>Q1D2R9_MYXXD</name>